<dbReference type="STRING" id="1193502.SHALO_0200"/>
<reference evidence="2" key="1">
    <citation type="submission" date="2016-08" db="EMBL/GenBank/DDBJ databases">
        <title>Complete genome sequence of the organohalide-respiring Epsilonproteobacterium Sulfurospirillum halorespirans.</title>
        <authorList>
            <person name="Goris T."/>
            <person name="Zimmermann J."/>
            <person name="Schenz B."/>
            <person name="Lemos M."/>
            <person name="Hackermueller J."/>
            <person name="Diekert G."/>
        </authorList>
    </citation>
    <scope>NUCLEOTIDE SEQUENCE [LARGE SCALE GENOMIC DNA]</scope>
    <source>
        <strain>DSM 13726</strain>
        <strain evidence="2">PCE-M2</strain>
    </source>
</reference>
<evidence type="ECO:0000313" key="1">
    <source>
        <dbReference type="EMBL" id="AOO63997.1"/>
    </source>
</evidence>
<proteinExistence type="predicted"/>
<dbReference type="KEGG" id="shal:SHALO_0200"/>
<sequence>METIRFVTAFLKIAFEPSDVENSPLIQEYYTLLQINDDPLGLWLKSSKIRKEAEASDQVLLTLLIELHRKIDKLTHLSTSDTPLYVPLAMQGNLKAIGHGYIEFDSDVLKLNESYYARIDMPTFPRRQIPIFFEAHTQSIGKIVMMHEDDENDWNAYMVACERVMIRQMKGNQSEY</sequence>
<dbReference type="EMBL" id="CP017111">
    <property type="protein sequence ID" value="AOO63997.1"/>
    <property type="molecule type" value="Genomic_DNA"/>
</dbReference>
<evidence type="ECO:0000313" key="2">
    <source>
        <dbReference type="Proteomes" id="UP000094609"/>
    </source>
</evidence>
<accession>A0A1D7TG84</accession>
<dbReference type="RefSeq" id="WP_069476986.1">
    <property type="nucleotide sequence ID" value="NZ_CP017111.1"/>
</dbReference>
<keyword evidence="2" id="KW-1185">Reference proteome</keyword>
<protein>
    <submittedName>
        <fullName evidence="1">Uncharacterized protein</fullName>
    </submittedName>
</protein>
<dbReference type="PATRIC" id="fig|1193502.14.peg.204"/>
<name>A0A1D7TG84_9BACT</name>
<dbReference type="Proteomes" id="UP000094609">
    <property type="component" value="Chromosome"/>
</dbReference>
<organism evidence="1 2">
    <name type="scientific">Sulfurospirillum halorespirans DSM 13726</name>
    <dbReference type="NCBI Taxonomy" id="1193502"/>
    <lineage>
        <taxon>Bacteria</taxon>
        <taxon>Pseudomonadati</taxon>
        <taxon>Campylobacterota</taxon>
        <taxon>Epsilonproteobacteria</taxon>
        <taxon>Campylobacterales</taxon>
        <taxon>Sulfurospirillaceae</taxon>
        <taxon>Sulfurospirillum</taxon>
    </lineage>
</organism>
<gene>
    <name evidence="1" type="ORF">SHALO_0200</name>
</gene>
<dbReference type="AlphaFoldDB" id="A0A1D7TG84"/>